<evidence type="ECO:0000256" key="1">
    <source>
        <dbReference type="ARBA" id="ARBA00022980"/>
    </source>
</evidence>
<keyword evidence="1 3" id="KW-0689">Ribosomal protein</keyword>
<dbReference type="InterPro" id="IPR018281">
    <property type="entry name" value="Ribosomal_eS1_CS"/>
</dbReference>
<dbReference type="PANTHER" id="PTHR11830">
    <property type="entry name" value="40S RIBOSOMAL PROTEIN S3A"/>
    <property type="match status" value="1"/>
</dbReference>
<evidence type="ECO:0000313" key="6">
    <source>
        <dbReference type="EMBL" id="RZB29191.1"/>
    </source>
</evidence>
<keyword evidence="2 3" id="KW-0687">Ribonucleoprotein</keyword>
<dbReference type="SMART" id="SM01397">
    <property type="entry name" value="Ribosomal_S3Ae"/>
    <property type="match status" value="1"/>
</dbReference>
<name>A0A811TBF7_9EURY</name>
<reference evidence="6" key="1">
    <citation type="journal article" date="2019" name="Nature">
        <title>Anaerobic oxidation of ethane by archaea from a marine hydrocarbon seep.</title>
        <authorList>
            <person name="Chen S.C."/>
            <person name="Musat N."/>
            <person name="Lechtenfeld O.J."/>
            <person name="Paschke H."/>
            <person name="Schmidt M."/>
            <person name="Said N."/>
            <person name="Popp D."/>
            <person name="Calabrese F."/>
            <person name="Stryhanyuk H."/>
            <person name="Jaekel U."/>
            <person name="Zhu Y.G."/>
            <person name="Joye S.B."/>
            <person name="Richnow H.H."/>
            <person name="Widdel F."/>
            <person name="Musat F."/>
        </authorList>
    </citation>
    <scope>NUCLEOTIDE SEQUENCE</scope>
    <source>
        <strain evidence="6">Eth-Arch1</strain>
    </source>
</reference>
<dbReference type="Pfam" id="PF01015">
    <property type="entry name" value="Ribosomal_S3Ae"/>
    <property type="match status" value="1"/>
</dbReference>
<dbReference type="GO" id="GO:0003735">
    <property type="term" value="F:structural constituent of ribosome"/>
    <property type="evidence" value="ECO:0007669"/>
    <property type="project" value="InterPro"/>
</dbReference>
<dbReference type="EMBL" id="CAJHIP010000012">
    <property type="protein sequence ID" value="CAD6492809.1"/>
    <property type="molecule type" value="Genomic_DNA"/>
</dbReference>
<reference evidence="7" key="2">
    <citation type="submission" date="2019-01" db="EMBL/GenBank/DDBJ databases">
        <title>Anaerobic oxidation of ethane by archaea from a marine hydrocarbon seep.</title>
        <authorList>
            <person name="Musat F."/>
        </authorList>
    </citation>
    <scope>NUCLEOTIDE SEQUENCE [LARGE SCALE GENOMIC DNA]</scope>
</reference>
<dbReference type="GO" id="GO:0006412">
    <property type="term" value="P:translation"/>
    <property type="evidence" value="ECO:0007669"/>
    <property type="project" value="UniProtKB-UniRule"/>
</dbReference>
<proteinExistence type="inferred from homology"/>
<dbReference type="HAMAP" id="MF_00359">
    <property type="entry name" value="Ribosomal_eS1"/>
    <property type="match status" value="1"/>
</dbReference>
<dbReference type="Proteomes" id="UP000603056">
    <property type="component" value="Unassembled WGS sequence"/>
</dbReference>
<dbReference type="InterPro" id="IPR001593">
    <property type="entry name" value="Ribosomal_eS1"/>
</dbReference>
<evidence type="ECO:0000256" key="2">
    <source>
        <dbReference type="ARBA" id="ARBA00023274"/>
    </source>
</evidence>
<dbReference type="AlphaFoldDB" id="A0A811TBF7"/>
<comment type="similarity">
    <text evidence="3 4">Belongs to the eukaryotic ribosomal protein eS1 family.</text>
</comment>
<evidence type="ECO:0000256" key="4">
    <source>
        <dbReference type="RuleBase" id="RU000668"/>
    </source>
</evidence>
<dbReference type="NCBIfam" id="NF003142">
    <property type="entry name" value="PRK04057.1"/>
    <property type="match status" value="1"/>
</dbReference>
<dbReference type="GO" id="GO:0005840">
    <property type="term" value="C:ribosome"/>
    <property type="evidence" value="ECO:0007669"/>
    <property type="project" value="UniProtKB-KW"/>
</dbReference>
<evidence type="ECO:0000313" key="5">
    <source>
        <dbReference type="EMBL" id="CAD6492809.1"/>
    </source>
</evidence>
<dbReference type="GO" id="GO:1990904">
    <property type="term" value="C:ribonucleoprotein complex"/>
    <property type="evidence" value="ECO:0007669"/>
    <property type="project" value="UniProtKB-KW"/>
</dbReference>
<evidence type="ECO:0000256" key="3">
    <source>
        <dbReference type="HAMAP-Rule" id="MF_00359"/>
    </source>
</evidence>
<sequence length="195" mass="22316">MAKPTRKTDNWKSKNWYSVLSPEILGTVNVGKTITSNPDNLIGRVIETTLGDVTRDFSKQNIKLKLKISRIGGDSAHTKFMGHQLTQDYLRSLVKRRSSAIDSNVDVTTSDGYKIRVKPTCFTLKRAHLVQIEGMRKQMNHIITDRAKNLNFNQFMEEAFNGKLSSIIYKETKKIYPLRRVEIRKTEVKREAAAS</sequence>
<dbReference type="EMBL" id="RPGO01000030">
    <property type="protein sequence ID" value="RZB29191.1"/>
    <property type="molecule type" value="Genomic_DNA"/>
</dbReference>
<comment type="caution">
    <text evidence="5">The sequence shown here is derived from an EMBL/GenBank/DDBJ whole genome shotgun (WGS) entry which is preliminary data.</text>
</comment>
<reference evidence="5" key="3">
    <citation type="submission" date="2020-10" db="EMBL/GenBank/DDBJ databases">
        <authorList>
            <person name="Hahn C.J."/>
            <person name="Laso-Perez R."/>
            <person name="Vulcano F."/>
            <person name="Vaziourakis K.-M."/>
            <person name="Stokke R."/>
            <person name="Steen I.H."/>
            <person name="Teske A."/>
            <person name="Boetius A."/>
            <person name="Liebeke M."/>
            <person name="Amann R."/>
            <person name="Knittel K."/>
        </authorList>
    </citation>
    <scope>NUCLEOTIDE SEQUENCE</scope>
    <source>
        <strain evidence="5">Gfbio:e3339647-f889-4370-9287-4fb5cb688e4c:AG394J04_GoMArc1</strain>
    </source>
</reference>
<evidence type="ECO:0000313" key="7">
    <source>
        <dbReference type="Proteomes" id="UP000291831"/>
    </source>
</evidence>
<dbReference type="PROSITE" id="PS01191">
    <property type="entry name" value="RIBOSOMAL_S3AE"/>
    <property type="match status" value="1"/>
</dbReference>
<accession>A0A811TBF7</accession>
<organism evidence="5 8">
    <name type="scientific">Candidatus Argoarchaeum ethanivorans</name>
    <dbReference type="NCBI Taxonomy" id="2608793"/>
    <lineage>
        <taxon>Archaea</taxon>
        <taxon>Methanobacteriati</taxon>
        <taxon>Methanobacteriota</taxon>
        <taxon>Stenosarchaea group</taxon>
        <taxon>Methanomicrobia</taxon>
        <taxon>Methanosarcinales</taxon>
        <taxon>Methanosarcinales incertae sedis</taxon>
        <taxon>GOM Arc I cluster</taxon>
        <taxon>Candidatus Argoarchaeum</taxon>
    </lineage>
</organism>
<gene>
    <name evidence="3 5" type="primary">rps3ae</name>
    <name evidence="6" type="ORF">AEth_01333</name>
    <name evidence="5" type="ORF">FFODKBPE_00372</name>
</gene>
<protein>
    <recommendedName>
        <fullName evidence="3">Small ribosomal subunit protein eS1</fullName>
    </recommendedName>
</protein>
<dbReference type="Proteomes" id="UP000291831">
    <property type="component" value="Unassembled WGS sequence"/>
</dbReference>
<evidence type="ECO:0000313" key="8">
    <source>
        <dbReference type="Proteomes" id="UP000603056"/>
    </source>
</evidence>
<dbReference type="InterPro" id="IPR030838">
    <property type="entry name" value="Ribosomal_eS1_arc"/>
</dbReference>